<dbReference type="Pfam" id="PF13419">
    <property type="entry name" value="HAD_2"/>
    <property type="match status" value="1"/>
</dbReference>
<dbReference type="EMBL" id="UAWG01000019">
    <property type="protein sequence ID" value="SQB60870.1"/>
    <property type="molecule type" value="Genomic_DNA"/>
</dbReference>
<dbReference type="SFLD" id="SFLDS00003">
    <property type="entry name" value="Haloacid_Dehalogenase"/>
    <property type="match status" value="1"/>
</dbReference>
<organism evidence="1 2">
    <name type="scientific">Clostridium perfringens</name>
    <dbReference type="NCBI Taxonomy" id="1502"/>
    <lineage>
        <taxon>Bacteria</taxon>
        <taxon>Bacillati</taxon>
        <taxon>Bacillota</taxon>
        <taxon>Clostridia</taxon>
        <taxon>Eubacteriales</taxon>
        <taxon>Clostridiaceae</taxon>
        <taxon>Clostridium</taxon>
    </lineage>
</organism>
<reference evidence="1 2" key="1">
    <citation type="submission" date="2018-06" db="EMBL/GenBank/DDBJ databases">
        <authorList>
            <consortium name="Pathogen Informatics"/>
            <person name="Doyle S."/>
        </authorList>
    </citation>
    <scope>NUCLEOTIDE SEQUENCE [LARGE SCALE GENOMIC DNA]</scope>
    <source>
        <strain evidence="1 2">NCTC10719</strain>
    </source>
</reference>
<dbReference type="CDD" id="cd07505">
    <property type="entry name" value="HAD_BPGM-like"/>
    <property type="match status" value="1"/>
</dbReference>
<dbReference type="PANTHER" id="PTHR18901">
    <property type="entry name" value="2-DEOXYGLUCOSE-6-PHOSPHATE PHOSPHATASE 2"/>
    <property type="match status" value="1"/>
</dbReference>
<dbReference type="InterPro" id="IPR006439">
    <property type="entry name" value="HAD-SF_hydro_IA"/>
</dbReference>
<dbReference type="Gene3D" id="1.10.150.240">
    <property type="entry name" value="Putative phosphatase, domain 2"/>
    <property type="match status" value="1"/>
</dbReference>
<proteinExistence type="predicted"/>
<dbReference type="InterPro" id="IPR041492">
    <property type="entry name" value="HAD_2"/>
</dbReference>
<dbReference type="Gene3D" id="3.40.50.1000">
    <property type="entry name" value="HAD superfamily/HAD-like"/>
    <property type="match status" value="1"/>
</dbReference>
<dbReference type="InterPro" id="IPR023214">
    <property type="entry name" value="HAD_sf"/>
</dbReference>
<keyword evidence="1" id="KW-0378">Hydrolase</keyword>
<dbReference type="GO" id="GO:0016791">
    <property type="term" value="F:phosphatase activity"/>
    <property type="evidence" value="ECO:0007669"/>
    <property type="project" value="TreeGrafter"/>
</dbReference>
<dbReference type="PANTHER" id="PTHR18901:SF38">
    <property type="entry name" value="PSEUDOURIDINE-5'-PHOSPHATASE"/>
    <property type="match status" value="1"/>
</dbReference>
<gene>
    <name evidence="1" type="primary">yniC</name>
    <name evidence="1" type="ORF">NCTC10719_02534</name>
</gene>
<protein>
    <submittedName>
        <fullName evidence="1">Haloacid dehalogenase</fullName>
        <ecNumber evidence="1">3.1.3.-</ecNumber>
    </submittedName>
</protein>
<dbReference type="Proteomes" id="UP000249986">
    <property type="component" value="Unassembled WGS sequence"/>
</dbReference>
<dbReference type="AlphaFoldDB" id="A0A2X3AFL2"/>
<evidence type="ECO:0000313" key="1">
    <source>
        <dbReference type="EMBL" id="SQB60870.1"/>
    </source>
</evidence>
<dbReference type="PRINTS" id="PR00413">
    <property type="entry name" value="HADHALOGNASE"/>
</dbReference>
<dbReference type="SUPFAM" id="SSF56784">
    <property type="entry name" value="HAD-like"/>
    <property type="match status" value="1"/>
</dbReference>
<dbReference type="InterPro" id="IPR036412">
    <property type="entry name" value="HAD-like_sf"/>
</dbReference>
<dbReference type="EC" id="3.1.3.-" evidence="1"/>
<evidence type="ECO:0000313" key="2">
    <source>
        <dbReference type="Proteomes" id="UP000249986"/>
    </source>
</evidence>
<dbReference type="InterPro" id="IPR023198">
    <property type="entry name" value="PGP-like_dom2"/>
</dbReference>
<name>A0A2X3AFL2_CLOPF</name>
<accession>A0A2X3AFL2</accession>
<dbReference type="NCBIfam" id="TIGR01509">
    <property type="entry name" value="HAD-SF-IA-v3"/>
    <property type="match status" value="1"/>
</dbReference>
<sequence length="217" mass="24544">MLSNIKGVIFDLDGTLVDSMGVWAKIDSDYLTDLGLEVPKNLKEEITHLGFKEVAKYFKKRFNIASSEEEIMKTWHDMAYVEYKNNIKLKSGAREFLEQLKESNIKIGLATSNSYPLLEVCLKSNDIFHLFDSITITGEVPRGKDFPDVYLLASERLGLEPNECAVFEDILPAVKGALSAGMKVFAVEEHTVSEEEKSQIKEIVHEYIDSFNDLLVN</sequence>
<dbReference type="RefSeq" id="WP_111926925.1">
    <property type="nucleotide sequence ID" value="NZ_UAWG01000019.1"/>
</dbReference>
<dbReference type="SFLD" id="SFLDG01129">
    <property type="entry name" value="C1.5:_HAD__Beta-PGM__Phosphata"/>
    <property type="match status" value="1"/>
</dbReference>